<keyword evidence="2" id="KW-1133">Transmembrane helix</keyword>
<dbReference type="AlphaFoldDB" id="A0A8J2PVB2"/>
<name>A0A8J2PVB2_9HEXA</name>
<dbReference type="EMBL" id="CAJVCH010570250">
    <property type="protein sequence ID" value="CAG7834449.1"/>
    <property type="molecule type" value="Genomic_DNA"/>
</dbReference>
<protein>
    <submittedName>
        <fullName evidence="3">Uncharacterized protein</fullName>
    </submittedName>
</protein>
<dbReference type="Proteomes" id="UP000708208">
    <property type="component" value="Unassembled WGS sequence"/>
</dbReference>
<feature type="transmembrane region" description="Helical" evidence="2">
    <location>
        <begin position="92"/>
        <end position="116"/>
    </location>
</feature>
<evidence type="ECO:0000256" key="2">
    <source>
        <dbReference type="SAM" id="Phobius"/>
    </source>
</evidence>
<keyword evidence="2" id="KW-0812">Transmembrane</keyword>
<evidence type="ECO:0000313" key="4">
    <source>
        <dbReference type="Proteomes" id="UP000708208"/>
    </source>
</evidence>
<evidence type="ECO:0000313" key="3">
    <source>
        <dbReference type="EMBL" id="CAG7834449.1"/>
    </source>
</evidence>
<gene>
    <name evidence="3" type="ORF">AFUS01_LOCUS43958</name>
</gene>
<keyword evidence="4" id="KW-1185">Reference proteome</keyword>
<accession>A0A8J2PVB2</accession>
<organism evidence="3 4">
    <name type="scientific">Allacma fusca</name>
    <dbReference type="NCBI Taxonomy" id="39272"/>
    <lineage>
        <taxon>Eukaryota</taxon>
        <taxon>Metazoa</taxon>
        <taxon>Ecdysozoa</taxon>
        <taxon>Arthropoda</taxon>
        <taxon>Hexapoda</taxon>
        <taxon>Collembola</taxon>
        <taxon>Symphypleona</taxon>
        <taxon>Sminthuridae</taxon>
        <taxon>Allacma</taxon>
    </lineage>
</organism>
<evidence type="ECO:0000256" key="1">
    <source>
        <dbReference type="SAM" id="MobiDB-lite"/>
    </source>
</evidence>
<keyword evidence="2" id="KW-0472">Membrane</keyword>
<comment type="caution">
    <text evidence="3">The sequence shown here is derived from an EMBL/GenBank/DDBJ whole genome shotgun (WGS) entry which is preliminary data.</text>
</comment>
<feature type="region of interest" description="Disordered" evidence="1">
    <location>
        <begin position="1"/>
        <end position="25"/>
    </location>
</feature>
<proteinExistence type="predicted"/>
<sequence>MATRPVLTLPSRHHLSSSSSSSATQLSVNPSRFLCLALCNRQSLAFSSQSYFQSFMSKSHLPFTKHDLHEVSSTYSAGFADVDICFLKAKRLLYGFVALRLQVLISMVGMAVVAWMEGDWEGRRVVRHTSKLIKWERNGQRDIY</sequence>
<reference evidence="3" key="1">
    <citation type="submission" date="2021-06" db="EMBL/GenBank/DDBJ databases">
        <authorList>
            <person name="Hodson N. C."/>
            <person name="Mongue J. A."/>
            <person name="Jaron S. K."/>
        </authorList>
    </citation>
    <scope>NUCLEOTIDE SEQUENCE</scope>
</reference>